<name>A0AAU9MDF3_9ASTR</name>
<evidence type="ECO:0000256" key="1">
    <source>
        <dbReference type="SAM" id="Phobius"/>
    </source>
</evidence>
<dbReference type="EMBL" id="CAKMRJ010001713">
    <property type="protein sequence ID" value="CAH1424552.1"/>
    <property type="molecule type" value="Genomic_DNA"/>
</dbReference>
<evidence type="ECO:0000313" key="3">
    <source>
        <dbReference type="Proteomes" id="UP001157418"/>
    </source>
</evidence>
<keyword evidence="1" id="KW-0812">Transmembrane</keyword>
<sequence>MSEKRLGSSHVSPPIVYHLPPSSSSVQLKVSSVMASNGSSLARKSNLFLTGSNRDSCIRQIEIRRTEIHAFEEQSTETVTVDEKLRESSKVVEKTPPVIGEEHTVFANRRFWILFVSFLCGVGTGLAVHNNMGQMDLPFGYADVAIFVFGAFQSDRIRVGVGVFHQGQDFRRWQKKMHF</sequence>
<comment type="caution">
    <text evidence="2">The sequence shown here is derived from an EMBL/GenBank/DDBJ whole genome shotgun (WGS) entry which is preliminary data.</text>
</comment>
<dbReference type="AlphaFoldDB" id="A0AAU9MDF3"/>
<organism evidence="2 3">
    <name type="scientific">Lactuca virosa</name>
    <dbReference type="NCBI Taxonomy" id="75947"/>
    <lineage>
        <taxon>Eukaryota</taxon>
        <taxon>Viridiplantae</taxon>
        <taxon>Streptophyta</taxon>
        <taxon>Embryophyta</taxon>
        <taxon>Tracheophyta</taxon>
        <taxon>Spermatophyta</taxon>
        <taxon>Magnoliopsida</taxon>
        <taxon>eudicotyledons</taxon>
        <taxon>Gunneridae</taxon>
        <taxon>Pentapetalae</taxon>
        <taxon>asterids</taxon>
        <taxon>campanulids</taxon>
        <taxon>Asterales</taxon>
        <taxon>Asteraceae</taxon>
        <taxon>Cichorioideae</taxon>
        <taxon>Cichorieae</taxon>
        <taxon>Lactucinae</taxon>
        <taxon>Lactuca</taxon>
    </lineage>
</organism>
<keyword evidence="1" id="KW-1133">Transmembrane helix</keyword>
<reference evidence="2 3" key="1">
    <citation type="submission" date="2022-01" db="EMBL/GenBank/DDBJ databases">
        <authorList>
            <person name="Xiong W."/>
            <person name="Schranz E."/>
        </authorList>
    </citation>
    <scope>NUCLEOTIDE SEQUENCE [LARGE SCALE GENOMIC DNA]</scope>
</reference>
<keyword evidence="1" id="KW-0472">Membrane</keyword>
<proteinExistence type="predicted"/>
<accession>A0AAU9MDF3</accession>
<dbReference type="Proteomes" id="UP001157418">
    <property type="component" value="Unassembled WGS sequence"/>
</dbReference>
<feature type="transmembrane region" description="Helical" evidence="1">
    <location>
        <begin position="111"/>
        <end position="129"/>
    </location>
</feature>
<keyword evidence="3" id="KW-1185">Reference proteome</keyword>
<gene>
    <name evidence="2" type="ORF">LVIROSA_LOCUS11746</name>
</gene>
<evidence type="ECO:0000313" key="2">
    <source>
        <dbReference type="EMBL" id="CAH1424552.1"/>
    </source>
</evidence>
<protein>
    <submittedName>
        <fullName evidence="2">Uncharacterized protein</fullName>
    </submittedName>
</protein>